<dbReference type="PANTHER" id="PTHR39336:SF1">
    <property type="entry name" value="PYRIDOXAMINE PHOSPHATE OXIDASE FAMILY PROTEIN (AFU_ORTHOLOGUE AFUA_6G11440)"/>
    <property type="match status" value="1"/>
</dbReference>
<reference evidence="2" key="1">
    <citation type="submission" date="2018-06" db="EMBL/GenBank/DDBJ databases">
        <authorList>
            <person name="Zhirakovskaya E."/>
        </authorList>
    </citation>
    <scope>NUCLEOTIDE SEQUENCE</scope>
</reference>
<evidence type="ECO:0000259" key="1">
    <source>
        <dbReference type="Pfam" id="PF01243"/>
    </source>
</evidence>
<dbReference type="EMBL" id="UOFS01000004">
    <property type="protein sequence ID" value="VAW90907.1"/>
    <property type="molecule type" value="Genomic_DNA"/>
</dbReference>
<dbReference type="InterPro" id="IPR011576">
    <property type="entry name" value="Pyridox_Oxase_N"/>
</dbReference>
<dbReference type="Pfam" id="PF01243">
    <property type="entry name" value="PNPOx_N"/>
    <property type="match status" value="1"/>
</dbReference>
<dbReference type="PANTHER" id="PTHR39336">
    <property type="entry name" value="PYRIDOXAMINE PHOSPHATE OXIDASE FAMILY PROTEIN (AFU_ORTHOLOGUE AFUA_6G11440)"/>
    <property type="match status" value="1"/>
</dbReference>
<name>A0A3B0ZU93_9ZZZZ</name>
<proteinExistence type="predicted"/>
<sequence length="185" mass="20664">MAKVHPEITPDLANWISEQAMYFLASAPLTETGHVNVSPRGVHSLHILDSKHVLLLDLTGSGNETAAHIAENSRLTVMFCAFTGKPKILRLYGGAESILPDHPEWMTLRDKFPQGIAGVRQLFRLNIKRVQTSCGFGVPLMDFVAQRELLTEWSSKRSEQEMSEYRQNKNAVSIDGYTIPINSSK</sequence>
<accession>A0A3B0ZU93</accession>
<evidence type="ECO:0000313" key="2">
    <source>
        <dbReference type="EMBL" id="VAW90907.1"/>
    </source>
</evidence>
<dbReference type="SUPFAM" id="SSF50475">
    <property type="entry name" value="FMN-binding split barrel"/>
    <property type="match status" value="1"/>
</dbReference>
<protein>
    <recommendedName>
        <fullName evidence="1">Pyridoxamine 5'-phosphate oxidase N-terminal domain-containing protein</fullName>
    </recommendedName>
</protein>
<dbReference type="Gene3D" id="2.30.110.10">
    <property type="entry name" value="Electron Transport, Fmn-binding Protein, Chain A"/>
    <property type="match status" value="1"/>
</dbReference>
<gene>
    <name evidence="2" type="ORF">MNBD_GAMMA22-217</name>
</gene>
<dbReference type="AlphaFoldDB" id="A0A3B0ZU93"/>
<feature type="domain" description="Pyridoxamine 5'-phosphate oxidase N-terminal" evidence="1">
    <location>
        <begin position="9"/>
        <end position="134"/>
    </location>
</feature>
<dbReference type="InterPro" id="IPR012349">
    <property type="entry name" value="Split_barrel_FMN-bd"/>
</dbReference>
<organism evidence="2">
    <name type="scientific">hydrothermal vent metagenome</name>
    <dbReference type="NCBI Taxonomy" id="652676"/>
    <lineage>
        <taxon>unclassified sequences</taxon>
        <taxon>metagenomes</taxon>
        <taxon>ecological metagenomes</taxon>
    </lineage>
</organism>